<protein>
    <submittedName>
        <fullName evidence="2">Uncharacterized protein</fullName>
    </submittedName>
</protein>
<evidence type="ECO:0000313" key="3">
    <source>
        <dbReference type="Proteomes" id="UP000054047"/>
    </source>
</evidence>
<dbReference type="Proteomes" id="UP000054047">
    <property type="component" value="Unassembled WGS sequence"/>
</dbReference>
<dbReference type="EMBL" id="KN726985">
    <property type="protein sequence ID" value="KIH66742.1"/>
    <property type="molecule type" value="Genomic_DNA"/>
</dbReference>
<proteinExistence type="predicted"/>
<feature type="region of interest" description="Disordered" evidence="1">
    <location>
        <begin position="1"/>
        <end position="26"/>
    </location>
</feature>
<evidence type="ECO:0000256" key="1">
    <source>
        <dbReference type="SAM" id="MobiDB-lite"/>
    </source>
</evidence>
<feature type="compositionally biased region" description="Acidic residues" evidence="1">
    <location>
        <begin position="8"/>
        <end position="17"/>
    </location>
</feature>
<name>A0A0C2DV59_9BILA</name>
<accession>A0A0C2DV59</accession>
<gene>
    <name evidence="2" type="ORF">ANCDUO_02932</name>
</gene>
<dbReference type="AlphaFoldDB" id="A0A0C2DV59"/>
<sequence>MKEKVADAQEESGDDPGDGDREGWGGGVSAQYWEARYRKGLPMGEGVPAFINEENVMRGVYR</sequence>
<organism evidence="2 3">
    <name type="scientific">Ancylostoma duodenale</name>
    <dbReference type="NCBI Taxonomy" id="51022"/>
    <lineage>
        <taxon>Eukaryota</taxon>
        <taxon>Metazoa</taxon>
        <taxon>Ecdysozoa</taxon>
        <taxon>Nematoda</taxon>
        <taxon>Chromadorea</taxon>
        <taxon>Rhabditida</taxon>
        <taxon>Rhabditina</taxon>
        <taxon>Rhabditomorpha</taxon>
        <taxon>Strongyloidea</taxon>
        <taxon>Ancylostomatidae</taxon>
        <taxon>Ancylostomatinae</taxon>
        <taxon>Ancylostoma</taxon>
    </lineage>
</organism>
<reference evidence="2 3" key="1">
    <citation type="submission" date="2013-12" db="EMBL/GenBank/DDBJ databases">
        <title>Draft genome of the parsitic nematode Ancylostoma duodenale.</title>
        <authorList>
            <person name="Mitreva M."/>
        </authorList>
    </citation>
    <scope>NUCLEOTIDE SEQUENCE [LARGE SCALE GENOMIC DNA]</scope>
    <source>
        <strain evidence="2 3">Zhejiang</strain>
    </source>
</reference>
<keyword evidence="3" id="KW-1185">Reference proteome</keyword>
<evidence type="ECO:0000313" key="2">
    <source>
        <dbReference type="EMBL" id="KIH66742.1"/>
    </source>
</evidence>